<accession>R9AII6</accession>
<dbReference type="SUPFAM" id="SSF103473">
    <property type="entry name" value="MFS general substrate transporter"/>
    <property type="match status" value="1"/>
</dbReference>
<feature type="transmembrane region" description="Helical" evidence="6">
    <location>
        <begin position="201"/>
        <end position="222"/>
    </location>
</feature>
<dbReference type="eggNOG" id="KOG0255">
    <property type="taxonomic scope" value="Eukaryota"/>
</dbReference>
<feature type="transmembrane region" description="Helical" evidence="6">
    <location>
        <begin position="234"/>
        <end position="254"/>
    </location>
</feature>
<evidence type="ECO:0000256" key="3">
    <source>
        <dbReference type="ARBA" id="ARBA00022989"/>
    </source>
</evidence>
<dbReference type="GeneID" id="20376655"/>
<dbReference type="InterPro" id="IPR020846">
    <property type="entry name" value="MFS_dom"/>
</dbReference>
<dbReference type="GO" id="GO:0005886">
    <property type="term" value="C:plasma membrane"/>
    <property type="evidence" value="ECO:0007669"/>
    <property type="project" value="TreeGrafter"/>
</dbReference>
<feature type="transmembrane region" description="Helical" evidence="6">
    <location>
        <begin position="307"/>
        <end position="333"/>
    </location>
</feature>
<keyword evidence="9" id="KW-1185">Reference proteome</keyword>
<dbReference type="InterPro" id="IPR011701">
    <property type="entry name" value="MFS"/>
</dbReference>
<evidence type="ECO:0000259" key="7">
    <source>
        <dbReference type="PROSITE" id="PS50850"/>
    </source>
</evidence>
<keyword evidence="2 6" id="KW-0812">Transmembrane</keyword>
<evidence type="ECO:0000256" key="5">
    <source>
        <dbReference type="SAM" id="MobiDB-lite"/>
    </source>
</evidence>
<evidence type="ECO:0000256" key="4">
    <source>
        <dbReference type="ARBA" id="ARBA00023136"/>
    </source>
</evidence>
<keyword evidence="4 6" id="KW-0472">Membrane</keyword>
<feature type="transmembrane region" description="Helical" evidence="6">
    <location>
        <begin position="383"/>
        <end position="402"/>
    </location>
</feature>
<feature type="transmembrane region" description="Helical" evidence="6">
    <location>
        <begin position="345"/>
        <end position="363"/>
    </location>
</feature>
<dbReference type="Proteomes" id="UP000014064">
    <property type="component" value="Unassembled WGS sequence"/>
</dbReference>
<gene>
    <name evidence="8" type="ORF">J056_003703</name>
</gene>
<dbReference type="KEGG" id="wic:J056_003703"/>
<dbReference type="InterPro" id="IPR036259">
    <property type="entry name" value="MFS_trans_sf"/>
</dbReference>
<feature type="compositionally biased region" description="Polar residues" evidence="5">
    <location>
        <begin position="526"/>
        <end position="536"/>
    </location>
</feature>
<feature type="transmembrane region" description="Helical" evidence="6">
    <location>
        <begin position="75"/>
        <end position="94"/>
    </location>
</feature>
<dbReference type="PANTHER" id="PTHR23502">
    <property type="entry name" value="MAJOR FACILITATOR SUPERFAMILY"/>
    <property type="match status" value="1"/>
</dbReference>
<dbReference type="OrthoDB" id="5376138at2759"/>
<protein>
    <submittedName>
        <fullName evidence="8">Polyamine transporter 3</fullName>
    </submittedName>
</protein>
<evidence type="ECO:0000313" key="8">
    <source>
        <dbReference type="EMBL" id="EOR02027.1"/>
    </source>
</evidence>
<dbReference type="GO" id="GO:0022857">
    <property type="term" value="F:transmembrane transporter activity"/>
    <property type="evidence" value="ECO:0007669"/>
    <property type="project" value="InterPro"/>
</dbReference>
<evidence type="ECO:0000256" key="2">
    <source>
        <dbReference type="ARBA" id="ARBA00022692"/>
    </source>
</evidence>
<feature type="domain" description="Major facilitator superfamily (MFS) profile" evidence="7">
    <location>
        <begin position="75"/>
        <end position="503"/>
    </location>
</feature>
<evidence type="ECO:0000256" key="6">
    <source>
        <dbReference type="SAM" id="Phobius"/>
    </source>
</evidence>
<dbReference type="OMA" id="ATFIMYL"/>
<reference evidence="9" key="1">
    <citation type="journal article" date="2013" name="BMC Genomics">
        <title>Genome and transcriptome sequencing of the halophilic fungus Wallemia ichthyophaga: haloadaptations present and absent.</title>
        <authorList>
            <person name="Zajc J."/>
            <person name="Liu Y."/>
            <person name="Dai W."/>
            <person name="Yang Z."/>
            <person name="Hu J."/>
            <person name="Gostincar C."/>
            <person name="Gunde-Cimerman N."/>
        </authorList>
    </citation>
    <scope>NUCLEOTIDE SEQUENCE [LARGE SCALE GENOMIC DNA]</scope>
    <source>
        <strain evidence="9">EXF-994 / CBS 113033</strain>
    </source>
</reference>
<dbReference type="RefSeq" id="XP_009267194.1">
    <property type="nucleotide sequence ID" value="XM_009268919.1"/>
</dbReference>
<name>R9AII6_WALI9</name>
<feature type="transmembrane region" description="Helical" evidence="6">
    <location>
        <begin position="145"/>
        <end position="164"/>
    </location>
</feature>
<dbReference type="AlphaFoldDB" id="R9AII6"/>
<dbReference type="PROSITE" id="PS50850">
    <property type="entry name" value="MFS"/>
    <property type="match status" value="1"/>
</dbReference>
<dbReference type="Pfam" id="PF07690">
    <property type="entry name" value="MFS_1"/>
    <property type="match status" value="1"/>
</dbReference>
<evidence type="ECO:0000256" key="1">
    <source>
        <dbReference type="ARBA" id="ARBA00004141"/>
    </source>
</evidence>
<organism evidence="8 9">
    <name type="scientific">Wallemia ichthyophaga (strain EXF-994 / CBS 113033)</name>
    <dbReference type="NCBI Taxonomy" id="1299270"/>
    <lineage>
        <taxon>Eukaryota</taxon>
        <taxon>Fungi</taxon>
        <taxon>Dikarya</taxon>
        <taxon>Basidiomycota</taxon>
        <taxon>Wallemiomycotina</taxon>
        <taxon>Wallemiomycetes</taxon>
        <taxon>Wallemiales</taxon>
        <taxon>Wallemiaceae</taxon>
        <taxon>Wallemia</taxon>
    </lineage>
</organism>
<feature type="transmembrane region" description="Helical" evidence="6">
    <location>
        <begin position="476"/>
        <end position="498"/>
    </location>
</feature>
<dbReference type="Gene3D" id="1.20.1250.20">
    <property type="entry name" value="MFS general substrate transporter like domains"/>
    <property type="match status" value="1"/>
</dbReference>
<keyword evidence="3 6" id="KW-1133">Transmembrane helix</keyword>
<feature type="transmembrane region" description="Helical" evidence="6">
    <location>
        <begin position="442"/>
        <end position="464"/>
    </location>
</feature>
<proteinExistence type="predicted"/>
<sequence>MTQLTNSSSTSSTAVILRDNSTQSLESSNSNINSNKISTAATSSPIYVEFDPLDDLDEHGHSDNPLHWSTARKKLILIATIGFCFLISGCSSAFSQGQAQMVSDLDSTDLLGELALGMYIVGYSISPPLLAPLSEELGRNAMYQISYTLYFLLFLPIALARNMATVVVCRFLQGAFASAGTSLVSGTISDVMAAGRAKDTVVALFAFSAVFAMGLLPIPFGWLIVYDARSGWRLIQFIQMGMAGVWAVFLFAVLRETRPHVILLRKAAALARSTHLPYTSKIQKPALGQLLRVSCCRPLEMLVREPIITFFSAWLALAWSFYFAIIGSISHVFGTLYDMNQGQLAAIYTSLVVGVSVSLLFNFCVQDKLYARKLDIRGPEARLYAAMLIGPLLPIGCFIYGWTSYSYLPFVAPCVGLAVISCALFTIYLAATQYVMDAYGPFAASGVASLSIVRNLCAGFWPLFTNTFFDNVGFQLAPTIIGCAAVVFSLTSYVLFFLGARIRSTSRFAQHLACSDDNGDDKDKTPSQPTQSTESV</sequence>
<feature type="transmembrane region" description="Helical" evidence="6">
    <location>
        <begin position="408"/>
        <end position="430"/>
    </location>
</feature>
<feature type="region of interest" description="Disordered" evidence="5">
    <location>
        <begin position="515"/>
        <end position="536"/>
    </location>
</feature>
<evidence type="ECO:0000313" key="9">
    <source>
        <dbReference type="Proteomes" id="UP000014064"/>
    </source>
</evidence>
<dbReference type="EMBL" id="KE007228">
    <property type="protein sequence ID" value="EOR02027.1"/>
    <property type="molecule type" value="Genomic_DNA"/>
</dbReference>
<dbReference type="PANTHER" id="PTHR23502:SF134">
    <property type="entry name" value="MAJOR FACILITATOR SUPERFAMILY (MFS) PROFILE DOMAIN-CONTAINING PROTEIN-RELATED"/>
    <property type="match status" value="1"/>
</dbReference>
<comment type="subcellular location">
    <subcellularLocation>
        <location evidence="1">Membrane</location>
        <topology evidence="1">Multi-pass membrane protein</topology>
    </subcellularLocation>
</comment>
<dbReference type="HOGENOM" id="CLU_008455_0_4_1"/>